<organism evidence="11 12">
    <name type="scientific">Oceanicella actignis</name>
    <dbReference type="NCBI Taxonomy" id="1189325"/>
    <lineage>
        <taxon>Bacteria</taxon>
        <taxon>Pseudomonadati</taxon>
        <taxon>Pseudomonadota</taxon>
        <taxon>Alphaproteobacteria</taxon>
        <taxon>Rhodobacterales</taxon>
        <taxon>Paracoccaceae</taxon>
        <taxon>Oceanicella</taxon>
    </lineage>
</organism>
<keyword evidence="4 7" id="KW-0285">Flavoprotein</keyword>
<proteinExistence type="inferred from homology"/>
<dbReference type="Gene3D" id="2.40.110.10">
    <property type="entry name" value="Butyryl-CoA Dehydrogenase, subunit A, domain 2"/>
    <property type="match status" value="1"/>
</dbReference>
<dbReference type="InterPro" id="IPR037069">
    <property type="entry name" value="AcylCoA_DH/ox_N_sf"/>
</dbReference>
<feature type="domain" description="Acyl-CoA dehydrogenase/oxidase N-terminal" evidence="10">
    <location>
        <begin position="6"/>
        <end position="113"/>
    </location>
</feature>
<keyword evidence="6 7" id="KW-0560">Oxidoreductase</keyword>
<gene>
    <name evidence="11" type="ORF">SAMN05216200_10525</name>
</gene>
<dbReference type="InterPro" id="IPR006091">
    <property type="entry name" value="Acyl-CoA_Oxase/DH_mid-dom"/>
</dbReference>
<evidence type="ECO:0000256" key="1">
    <source>
        <dbReference type="ARBA" id="ARBA00001974"/>
    </source>
</evidence>
<dbReference type="PANTHER" id="PTHR48083:SF2">
    <property type="entry name" value="MEDIUM-CHAIN SPECIFIC ACYL-COA DEHYDROGENASE, MITOCHONDRIAL"/>
    <property type="match status" value="1"/>
</dbReference>
<keyword evidence="12" id="KW-1185">Reference proteome</keyword>
<evidence type="ECO:0000259" key="9">
    <source>
        <dbReference type="Pfam" id="PF02770"/>
    </source>
</evidence>
<dbReference type="Pfam" id="PF00441">
    <property type="entry name" value="Acyl-CoA_dh_1"/>
    <property type="match status" value="1"/>
</dbReference>
<dbReference type="InterPro" id="IPR009100">
    <property type="entry name" value="AcylCoA_DH/oxidase_NM_dom_sf"/>
</dbReference>
<dbReference type="Pfam" id="PF02771">
    <property type="entry name" value="Acyl-CoA_dh_N"/>
    <property type="match status" value="1"/>
</dbReference>
<dbReference type="GO" id="GO:0033539">
    <property type="term" value="P:fatty acid beta-oxidation using acyl-CoA dehydrogenase"/>
    <property type="evidence" value="ECO:0007669"/>
    <property type="project" value="TreeGrafter"/>
</dbReference>
<dbReference type="InterPro" id="IPR050741">
    <property type="entry name" value="Acyl-CoA_dehydrogenase"/>
</dbReference>
<comment type="cofactor">
    <cofactor evidence="1 7">
        <name>FAD</name>
        <dbReference type="ChEBI" id="CHEBI:57692"/>
    </cofactor>
</comment>
<evidence type="ECO:0000313" key="11">
    <source>
        <dbReference type="EMBL" id="SHN66795.1"/>
    </source>
</evidence>
<accession>A0A1M7T7T9</accession>
<name>A0A1M7T7T9_9RHOB</name>
<dbReference type="InterPro" id="IPR036250">
    <property type="entry name" value="AcylCo_DH-like_C"/>
</dbReference>
<dbReference type="SUPFAM" id="SSF56645">
    <property type="entry name" value="Acyl-CoA dehydrogenase NM domain-like"/>
    <property type="match status" value="1"/>
</dbReference>
<dbReference type="SUPFAM" id="SSF47203">
    <property type="entry name" value="Acyl-CoA dehydrogenase C-terminal domain-like"/>
    <property type="match status" value="1"/>
</dbReference>
<comment type="similarity">
    <text evidence="2 7">Belongs to the acyl-CoA dehydrogenase family.</text>
</comment>
<dbReference type="PROSITE" id="PS00072">
    <property type="entry name" value="ACYL_COA_DH_1"/>
    <property type="match status" value="1"/>
</dbReference>
<protein>
    <recommendedName>
        <fullName evidence="3">Medium-chain specific acyl-CoA dehydrogenase, mitochondrial</fullName>
    </recommendedName>
</protein>
<dbReference type="CDD" id="cd00567">
    <property type="entry name" value="ACAD"/>
    <property type="match status" value="1"/>
</dbReference>
<evidence type="ECO:0000256" key="4">
    <source>
        <dbReference type="ARBA" id="ARBA00022630"/>
    </source>
</evidence>
<feature type="domain" description="Acyl-CoA dehydrogenase/oxidase C-terminal" evidence="8">
    <location>
        <begin position="228"/>
        <end position="370"/>
    </location>
</feature>
<evidence type="ECO:0000256" key="6">
    <source>
        <dbReference type="ARBA" id="ARBA00023002"/>
    </source>
</evidence>
<dbReference type="InterPro" id="IPR013786">
    <property type="entry name" value="AcylCoA_DH/ox_N"/>
</dbReference>
<dbReference type="InterPro" id="IPR046373">
    <property type="entry name" value="Acyl-CoA_Oxase/DH_mid-dom_sf"/>
</dbReference>
<dbReference type="Gene3D" id="1.10.540.10">
    <property type="entry name" value="Acyl-CoA dehydrogenase/oxidase, N-terminal domain"/>
    <property type="match status" value="1"/>
</dbReference>
<sequence length="389" mass="40152">MSAAADEALLTRAARLADERVAPAAPGWSMGAEPDPALFAEAGRAGLFGVEIPRAEGGLGLSFKVKAALAERLARVDFGFAMSVINTHNVGLRLAASAPEALRRRWLPELLAGRLHACTALTEPGAGSDLAAMRTVATREGAHWRLDGEKSWIVNARRAGLAIVFAQCGAPGDVAGIGAFAVDLAAEGARRRAIDAPFALTSIGAGAIALTGVRVPEDHLLLPPGAAFGAIMNEINGARAYVAAMCCGMLAEALDRAAAHGAARRVFGKPLRAHPAWAAELARAAAALEAARALTARAVEAVAAGRDAQLVAAEAKIVAVETCQRALPELLHAMGAKGLEADQPFSRHLAATQMAGLADGATWLLRARAARLRLREAPARAAATEQDEG</sequence>
<dbReference type="GO" id="GO:0050660">
    <property type="term" value="F:flavin adenine dinucleotide binding"/>
    <property type="evidence" value="ECO:0007669"/>
    <property type="project" value="InterPro"/>
</dbReference>
<evidence type="ECO:0000259" key="10">
    <source>
        <dbReference type="Pfam" id="PF02771"/>
    </source>
</evidence>
<reference evidence="11 12" key="1">
    <citation type="submission" date="2016-12" db="EMBL/GenBank/DDBJ databases">
        <authorList>
            <person name="Song W.-J."/>
            <person name="Kurnit D.M."/>
        </authorList>
    </citation>
    <scope>NUCLEOTIDE SEQUENCE [LARGE SCALE GENOMIC DNA]</scope>
    <source>
        <strain evidence="11 12">CGMCC 1.10808</strain>
    </source>
</reference>
<feature type="domain" description="Acyl-CoA oxidase/dehydrogenase middle" evidence="9">
    <location>
        <begin position="118"/>
        <end position="211"/>
    </location>
</feature>
<evidence type="ECO:0000259" key="8">
    <source>
        <dbReference type="Pfam" id="PF00441"/>
    </source>
</evidence>
<dbReference type="RefSeq" id="WP_072747244.1">
    <property type="nucleotide sequence ID" value="NZ_FOHL01000005.1"/>
</dbReference>
<dbReference type="AlphaFoldDB" id="A0A1M7T7T9"/>
<dbReference type="Proteomes" id="UP000184066">
    <property type="component" value="Unassembled WGS sequence"/>
</dbReference>
<evidence type="ECO:0000256" key="7">
    <source>
        <dbReference type="RuleBase" id="RU362125"/>
    </source>
</evidence>
<dbReference type="PANTHER" id="PTHR48083">
    <property type="entry name" value="MEDIUM-CHAIN SPECIFIC ACYL-COA DEHYDROGENASE, MITOCHONDRIAL-RELATED"/>
    <property type="match status" value="1"/>
</dbReference>
<dbReference type="Pfam" id="PF02770">
    <property type="entry name" value="Acyl-CoA_dh_M"/>
    <property type="match status" value="1"/>
</dbReference>
<dbReference type="OrthoDB" id="7337146at2"/>
<dbReference type="STRING" id="1189325.SAMN04488119_10526"/>
<dbReference type="InterPro" id="IPR009075">
    <property type="entry name" value="AcylCo_DH/oxidase_C"/>
</dbReference>
<evidence type="ECO:0000256" key="2">
    <source>
        <dbReference type="ARBA" id="ARBA00009347"/>
    </source>
</evidence>
<dbReference type="InterPro" id="IPR006089">
    <property type="entry name" value="Acyl-CoA_DH_CS"/>
</dbReference>
<dbReference type="GO" id="GO:0003995">
    <property type="term" value="F:acyl-CoA dehydrogenase activity"/>
    <property type="evidence" value="ECO:0007669"/>
    <property type="project" value="InterPro"/>
</dbReference>
<evidence type="ECO:0000256" key="5">
    <source>
        <dbReference type="ARBA" id="ARBA00022827"/>
    </source>
</evidence>
<dbReference type="Gene3D" id="1.20.140.10">
    <property type="entry name" value="Butyryl-CoA Dehydrogenase, subunit A, domain 3"/>
    <property type="match status" value="1"/>
</dbReference>
<dbReference type="GO" id="GO:0005737">
    <property type="term" value="C:cytoplasm"/>
    <property type="evidence" value="ECO:0007669"/>
    <property type="project" value="TreeGrafter"/>
</dbReference>
<evidence type="ECO:0000313" key="12">
    <source>
        <dbReference type="Proteomes" id="UP000184066"/>
    </source>
</evidence>
<keyword evidence="5 7" id="KW-0274">FAD</keyword>
<evidence type="ECO:0000256" key="3">
    <source>
        <dbReference type="ARBA" id="ARBA00019125"/>
    </source>
</evidence>
<dbReference type="EMBL" id="FRDL01000005">
    <property type="protein sequence ID" value="SHN66795.1"/>
    <property type="molecule type" value="Genomic_DNA"/>
</dbReference>